<proteinExistence type="predicted"/>
<dbReference type="EMBL" id="MT142502">
    <property type="protein sequence ID" value="QJA83060.1"/>
    <property type="molecule type" value="Genomic_DNA"/>
</dbReference>
<accession>A0A6M3JAM4</accession>
<evidence type="ECO:0000313" key="1">
    <source>
        <dbReference type="EMBL" id="QJA66826.1"/>
    </source>
</evidence>
<organism evidence="1">
    <name type="scientific">viral metagenome</name>
    <dbReference type="NCBI Taxonomy" id="1070528"/>
    <lineage>
        <taxon>unclassified sequences</taxon>
        <taxon>metagenomes</taxon>
        <taxon>organismal metagenomes</taxon>
    </lineage>
</organism>
<dbReference type="EMBL" id="MT141561">
    <property type="protein sequence ID" value="QJA66826.1"/>
    <property type="molecule type" value="Genomic_DNA"/>
</dbReference>
<name>A0A6M3JAM4_9ZZZZ</name>
<gene>
    <name evidence="2" type="ORF">MM415A00321_0040</name>
    <name evidence="1" type="ORF">MM415B00326_0026</name>
</gene>
<protein>
    <submittedName>
        <fullName evidence="1">Uncharacterized protein</fullName>
    </submittedName>
</protein>
<reference evidence="1" key="1">
    <citation type="submission" date="2020-03" db="EMBL/GenBank/DDBJ databases">
        <title>The deep terrestrial virosphere.</title>
        <authorList>
            <person name="Holmfeldt K."/>
            <person name="Nilsson E."/>
            <person name="Simone D."/>
            <person name="Lopez-Fernandez M."/>
            <person name="Wu X."/>
            <person name="de Brujin I."/>
            <person name="Lundin D."/>
            <person name="Andersson A."/>
            <person name="Bertilsson S."/>
            <person name="Dopson M."/>
        </authorList>
    </citation>
    <scope>NUCLEOTIDE SEQUENCE</scope>
    <source>
        <strain evidence="2">MM415A00321</strain>
        <strain evidence="1">MM415B00326</strain>
    </source>
</reference>
<sequence>MNDTSVNKNIRVNQVSSGQHIVRAGINLIDFLFGDCQMKKILLTQGKFALVDDADYELLNQWKWFTVKRKNKTSSEGRIR</sequence>
<dbReference type="AlphaFoldDB" id="A0A6M3JAM4"/>
<evidence type="ECO:0000313" key="2">
    <source>
        <dbReference type="EMBL" id="QJA83060.1"/>
    </source>
</evidence>